<dbReference type="InterPro" id="IPR003598">
    <property type="entry name" value="Ig_sub2"/>
</dbReference>
<feature type="domain" description="Ig-like" evidence="1">
    <location>
        <begin position="200"/>
        <end position="277"/>
    </location>
</feature>
<dbReference type="Proteomes" id="UP000596742">
    <property type="component" value="Unassembled WGS sequence"/>
</dbReference>
<dbReference type="InterPro" id="IPR007110">
    <property type="entry name" value="Ig-like_dom"/>
</dbReference>
<dbReference type="InterPro" id="IPR003599">
    <property type="entry name" value="Ig_sub"/>
</dbReference>
<dbReference type="Gene3D" id="2.60.40.10">
    <property type="entry name" value="Immunoglobulins"/>
    <property type="match status" value="3"/>
</dbReference>
<dbReference type="PANTHER" id="PTHR46013">
    <property type="entry name" value="VASCULAR CELL ADHESION MOLECULE 1"/>
    <property type="match status" value="1"/>
</dbReference>
<dbReference type="PANTHER" id="PTHR46013:SF4">
    <property type="entry name" value="B-CELL RECEPTOR CD22-RELATED"/>
    <property type="match status" value="1"/>
</dbReference>
<dbReference type="CDD" id="cd00096">
    <property type="entry name" value="Ig"/>
    <property type="match status" value="1"/>
</dbReference>
<dbReference type="OrthoDB" id="6158319at2759"/>
<dbReference type="SMART" id="SM00409">
    <property type="entry name" value="IG"/>
    <property type="match status" value="3"/>
</dbReference>
<gene>
    <name evidence="2" type="ORF">MGAL_10B043680</name>
</gene>
<feature type="domain" description="Ig-like" evidence="1">
    <location>
        <begin position="7"/>
        <end position="100"/>
    </location>
</feature>
<dbReference type="EMBL" id="UYJE01005870">
    <property type="protein sequence ID" value="VDI41201.1"/>
    <property type="molecule type" value="Genomic_DNA"/>
</dbReference>
<protein>
    <recommendedName>
        <fullName evidence="1">Ig-like domain-containing protein</fullName>
    </recommendedName>
</protein>
<dbReference type="SUPFAM" id="SSF48726">
    <property type="entry name" value="Immunoglobulin"/>
    <property type="match status" value="3"/>
</dbReference>
<evidence type="ECO:0000313" key="2">
    <source>
        <dbReference type="EMBL" id="VDI41201.1"/>
    </source>
</evidence>
<sequence length="277" mass="30046">MFNIREPRIIPTEFGPGDSLGFIPPSTHVNKTLGEYFGPINCSASCYPECQYAWTMQTRTISRGPTLHILSLTKDDDGIYSCKAWNEVYTSGKSITFNVTVNYGPEFVSLSPLDTQYTVTEGNELISITCRADCKPACDYTWSGSNVPTGTGNVLILRNISKNQRGVFNCAASNNVGSFNSYAVNIDVQFGPGSSMKFEPSITAVIKNKGNILGPINCAAICNPPCQYKWTKPDKTVIISAQLMLASLSIEDQGQFICTATNGIGSSVNQSLDVKVN</sequence>
<dbReference type="InterPro" id="IPR013783">
    <property type="entry name" value="Ig-like_fold"/>
</dbReference>
<keyword evidence="3" id="KW-1185">Reference proteome</keyword>
<evidence type="ECO:0000313" key="3">
    <source>
        <dbReference type="Proteomes" id="UP000596742"/>
    </source>
</evidence>
<name>A0A8B6EYR4_MYTGA</name>
<feature type="domain" description="Ig-like" evidence="1">
    <location>
        <begin position="105"/>
        <end position="185"/>
    </location>
</feature>
<dbReference type="AlphaFoldDB" id="A0A8B6EYR4"/>
<reference evidence="2" key="1">
    <citation type="submission" date="2018-11" db="EMBL/GenBank/DDBJ databases">
        <authorList>
            <person name="Alioto T."/>
            <person name="Alioto T."/>
        </authorList>
    </citation>
    <scope>NUCLEOTIDE SEQUENCE</scope>
</reference>
<dbReference type="InterPro" id="IPR036179">
    <property type="entry name" value="Ig-like_dom_sf"/>
</dbReference>
<feature type="non-terminal residue" evidence="2">
    <location>
        <position position="277"/>
    </location>
</feature>
<dbReference type="Pfam" id="PF13895">
    <property type="entry name" value="Ig_2"/>
    <property type="match status" value="2"/>
</dbReference>
<accession>A0A8B6EYR4</accession>
<comment type="caution">
    <text evidence="2">The sequence shown here is derived from an EMBL/GenBank/DDBJ whole genome shotgun (WGS) entry which is preliminary data.</text>
</comment>
<dbReference type="PROSITE" id="PS50835">
    <property type="entry name" value="IG_LIKE"/>
    <property type="match status" value="3"/>
</dbReference>
<evidence type="ECO:0000259" key="1">
    <source>
        <dbReference type="PROSITE" id="PS50835"/>
    </source>
</evidence>
<dbReference type="SMART" id="SM00408">
    <property type="entry name" value="IGc2"/>
    <property type="match status" value="3"/>
</dbReference>
<organism evidence="2 3">
    <name type="scientific">Mytilus galloprovincialis</name>
    <name type="common">Mediterranean mussel</name>
    <dbReference type="NCBI Taxonomy" id="29158"/>
    <lineage>
        <taxon>Eukaryota</taxon>
        <taxon>Metazoa</taxon>
        <taxon>Spiralia</taxon>
        <taxon>Lophotrochozoa</taxon>
        <taxon>Mollusca</taxon>
        <taxon>Bivalvia</taxon>
        <taxon>Autobranchia</taxon>
        <taxon>Pteriomorphia</taxon>
        <taxon>Mytilida</taxon>
        <taxon>Mytiloidea</taxon>
        <taxon>Mytilidae</taxon>
        <taxon>Mytilinae</taxon>
        <taxon>Mytilus</taxon>
    </lineage>
</organism>
<proteinExistence type="predicted"/>